<reference evidence="1 2" key="1">
    <citation type="submission" date="2018-01" db="EMBL/GenBank/DDBJ databases">
        <title>Whole genome analyses suggest that Burkholderia sensu lato contains two further novel genera in the rhizoxinica-symbiotica group Mycetohabitans gen. nov., and Trinickia gen. nov.: implications for the evolution of diazotrophy and nodulation in the Burkholderiaceae.</title>
        <authorList>
            <person name="Estrada-de los Santos P."/>
            <person name="Palmer M."/>
            <person name="Chavez-Ramirez B."/>
            <person name="Beukes C."/>
            <person name="Steenkamp E.T."/>
            <person name="Hirsch A.M."/>
            <person name="Manyaka P."/>
            <person name="Maluk M."/>
            <person name="Lafos M."/>
            <person name="Crook M."/>
            <person name="Gross E."/>
            <person name="Simon M.F."/>
            <person name="Bueno dos Reis Junior F."/>
            <person name="Poole P.S."/>
            <person name="Venter S.N."/>
            <person name="James E.K."/>
        </authorList>
    </citation>
    <scope>NUCLEOTIDE SEQUENCE [LARGE SCALE GENOMIC DNA]</scope>
    <source>
        <strain evidence="1 2">JPY 581</strain>
    </source>
</reference>
<dbReference type="EMBL" id="PNYC01000001">
    <property type="protein sequence ID" value="PMS38460.1"/>
    <property type="molecule type" value="Genomic_DNA"/>
</dbReference>
<keyword evidence="2" id="KW-1185">Reference proteome</keyword>
<accession>A0A2N7XA44</accession>
<dbReference type="Proteomes" id="UP000235777">
    <property type="component" value="Unassembled WGS sequence"/>
</dbReference>
<evidence type="ECO:0000313" key="1">
    <source>
        <dbReference type="EMBL" id="PMS38460.1"/>
    </source>
</evidence>
<evidence type="ECO:0000313" key="2">
    <source>
        <dbReference type="Proteomes" id="UP000235777"/>
    </source>
</evidence>
<dbReference type="RefSeq" id="WP_102606708.1">
    <property type="nucleotide sequence ID" value="NZ_PNYC01000001.1"/>
</dbReference>
<dbReference type="AlphaFoldDB" id="A0A2N7XA44"/>
<name>A0A2N7XA44_9BURK</name>
<sequence length="296" mass="30896">MSALVRAFAKVPAPNRFINSGFLIDQRNSGAAQTITAGAALAYTVDRWYAACTGANVTGQAVAGVNSQEMYRFTGAASVTGIQFGQRIETASCADLAGQNAVLSVDLANSLLTTVTWTAYYANTADTFGTLASPTRTQIATGTFTVNATTTRYVVPIAIPSAAKTGIEIVLSVGAQTSGTWTIGRAKLEAGLIATPWVTESSGREMAQCQRFYEVFTGSTIQVGGYALATNSLPYAFPFKVTKRAAPTIVNLGSQNAQNCTPSVAATIDAFLVTISVSSTGAWIYSTPIGVFACEL</sequence>
<organism evidence="1 2">
    <name type="scientific">Trinickia symbiotica</name>
    <dbReference type="NCBI Taxonomy" id="863227"/>
    <lineage>
        <taxon>Bacteria</taxon>
        <taxon>Pseudomonadati</taxon>
        <taxon>Pseudomonadota</taxon>
        <taxon>Betaproteobacteria</taxon>
        <taxon>Burkholderiales</taxon>
        <taxon>Burkholderiaceae</taxon>
        <taxon>Trinickia</taxon>
    </lineage>
</organism>
<comment type="caution">
    <text evidence="1">The sequence shown here is derived from an EMBL/GenBank/DDBJ whole genome shotgun (WGS) entry which is preliminary data.</text>
</comment>
<protein>
    <submittedName>
        <fullName evidence="1">Uncharacterized protein</fullName>
    </submittedName>
</protein>
<proteinExistence type="predicted"/>
<gene>
    <name evidence="1" type="ORF">C0Z20_00815</name>
</gene>